<proteinExistence type="predicted"/>
<sequence>MEARLVRVEEDRALEAQGRAQALRRVTTLESELAHAEAAREAAGAERAGLERRLSVAEAQKSGLDELARLSMEQCHQAVEEKQRAAEQAKAASIEKAAALSRADAAESRAACAAAETAAAAAAKAEADKRAQSEAERAMSLEEELRAMRVHRFDWLQERARLNDEVGHLKASAAAAERQSRASLAESGAQLERANAEVAGLRTALYKAEAAQAQLSERAVQHQEEAAKRTREVAAVREAARAAASALTAADARRAAEAAEVAATREGEALAMLREALG</sequence>
<dbReference type="AlphaFoldDB" id="A0A7S3TK44"/>
<feature type="coiled-coil region" evidence="1">
    <location>
        <begin position="19"/>
        <end position="95"/>
    </location>
</feature>
<gene>
    <name evidence="2" type="ORF">EHUX00137_LOCUS39832</name>
</gene>
<dbReference type="EMBL" id="HBIR01051029">
    <property type="protein sequence ID" value="CAE0586623.1"/>
    <property type="molecule type" value="Transcribed_RNA"/>
</dbReference>
<protein>
    <submittedName>
        <fullName evidence="2">Uncharacterized protein</fullName>
    </submittedName>
</protein>
<organism evidence="2">
    <name type="scientific">Emiliania huxleyi</name>
    <name type="common">Coccolithophore</name>
    <name type="synonym">Pontosphaera huxleyi</name>
    <dbReference type="NCBI Taxonomy" id="2903"/>
    <lineage>
        <taxon>Eukaryota</taxon>
        <taxon>Haptista</taxon>
        <taxon>Haptophyta</taxon>
        <taxon>Prymnesiophyceae</taxon>
        <taxon>Isochrysidales</taxon>
        <taxon>Noelaerhabdaceae</taxon>
        <taxon>Emiliania</taxon>
    </lineage>
</organism>
<name>A0A7S3TK44_EMIHU</name>
<reference evidence="2" key="1">
    <citation type="submission" date="2021-01" db="EMBL/GenBank/DDBJ databases">
        <authorList>
            <person name="Corre E."/>
            <person name="Pelletier E."/>
            <person name="Niang G."/>
            <person name="Scheremetjew M."/>
            <person name="Finn R."/>
            <person name="Kale V."/>
            <person name="Holt S."/>
            <person name="Cochrane G."/>
            <person name="Meng A."/>
            <person name="Brown T."/>
            <person name="Cohen L."/>
        </authorList>
    </citation>
    <scope>NUCLEOTIDE SEQUENCE</scope>
    <source>
        <strain evidence="2">379</strain>
    </source>
</reference>
<evidence type="ECO:0000256" key="1">
    <source>
        <dbReference type="SAM" id="Coils"/>
    </source>
</evidence>
<evidence type="ECO:0000313" key="2">
    <source>
        <dbReference type="EMBL" id="CAE0586623.1"/>
    </source>
</evidence>
<accession>A0A7S3TK44</accession>
<keyword evidence="1" id="KW-0175">Coiled coil</keyword>
<feature type="coiled-coil region" evidence="1">
    <location>
        <begin position="124"/>
        <end position="211"/>
    </location>
</feature>